<reference evidence="9 10" key="1">
    <citation type="submission" date="2019-05" db="EMBL/GenBank/DDBJ databases">
        <authorList>
            <person name="Lee S.D."/>
        </authorList>
    </citation>
    <scope>NUCLEOTIDE SEQUENCE [LARGE SCALE GENOMIC DNA]</scope>
    <source>
        <strain evidence="9 10">YC2-7</strain>
    </source>
</reference>
<protein>
    <submittedName>
        <fullName evidence="9">RNA polymerase sigma factor</fullName>
    </submittedName>
</protein>
<dbReference type="InterPro" id="IPR036388">
    <property type="entry name" value="WH-like_DNA-bd_sf"/>
</dbReference>
<feature type="domain" description="RNA polymerase sigma-70 region 2" evidence="7">
    <location>
        <begin position="45"/>
        <end position="106"/>
    </location>
</feature>
<feature type="region of interest" description="Disordered" evidence="6">
    <location>
        <begin position="111"/>
        <end position="153"/>
    </location>
</feature>
<comment type="caution">
    <text evidence="9">The sequence shown here is derived from an EMBL/GenBank/DDBJ whole genome shotgun (WGS) entry which is preliminary data.</text>
</comment>
<dbReference type="Proteomes" id="UP000535543">
    <property type="component" value="Unassembled WGS sequence"/>
</dbReference>
<gene>
    <name evidence="9" type="ORF">FGL95_00415</name>
</gene>
<sequence>MGPQVSSVICGARRAELRMDMAAGQPEQQLIDRLRAGDESAFAELVEVHTPMMLRVARGYVASHEVAEDVVQETWIALVKGIDRFEGRSTLRTWLFKVLVNIAKSRGIRDQRDQAPYPGGATVDPSRFRPGTDPEWPGHWETPPTPWPETPEGSVLGSEVLELTRRELDRLPEKQRVVVALRDVLGLDSDEVCALLSLTAANQRVLLHRGRARIRESLAEYLEVRV</sequence>
<dbReference type="InterPro" id="IPR039425">
    <property type="entry name" value="RNA_pol_sigma-70-like"/>
</dbReference>
<accession>A0A848KBQ0</accession>
<name>A0A848KBQ0_9NOCA</name>
<evidence type="ECO:0000256" key="5">
    <source>
        <dbReference type="ARBA" id="ARBA00023163"/>
    </source>
</evidence>
<evidence type="ECO:0000256" key="6">
    <source>
        <dbReference type="SAM" id="MobiDB-lite"/>
    </source>
</evidence>
<evidence type="ECO:0000256" key="1">
    <source>
        <dbReference type="ARBA" id="ARBA00010641"/>
    </source>
</evidence>
<keyword evidence="2" id="KW-0805">Transcription regulation</keyword>
<dbReference type="AlphaFoldDB" id="A0A848KBQ0"/>
<dbReference type="GO" id="GO:0003677">
    <property type="term" value="F:DNA binding"/>
    <property type="evidence" value="ECO:0007669"/>
    <property type="project" value="UniProtKB-KW"/>
</dbReference>
<keyword evidence="4" id="KW-0238">DNA-binding</keyword>
<organism evidence="9 10">
    <name type="scientific">Antrihabitans stalactiti</name>
    <dbReference type="NCBI Taxonomy" id="2584121"/>
    <lineage>
        <taxon>Bacteria</taxon>
        <taxon>Bacillati</taxon>
        <taxon>Actinomycetota</taxon>
        <taxon>Actinomycetes</taxon>
        <taxon>Mycobacteriales</taxon>
        <taxon>Nocardiaceae</taxon>
        <taxon>Antrihabitans</taxon>
    </lineage>
</organism>
<dbReference type="PANTHER" id="PTHR43133">
    <property type="entry name" value="RNA POLYMERASE ECF-TYPE SIGMA FACTO"/>
    <property type="match status" value="1"/>
</dbReference>
<dbReference type="NCBIfam" id="TIGR02937">
    <property type="entry name" value="sigma70-ECF"/>
    <property type="match status" value="1"/>
</dbReference>
<dbReference type="InterPro" id="IPR013324">
    <property type="entry name" value="RNA_pol_sigma_r3/r4-like"/>
</dbReference>
<dbReference type="InterPro" id="IPR013249">
    <property type="entry name" value="RNA_pol_sigma70_r4_t2"/>
</dbReference>
<evidence type="ECO:0000313" key="10">
    <source>
        <dbReference type="Proteomes" id="UP000535543"/>
    </source>
</evidence>
<dbReference type="GO" id="GO:0016987">
    <property type="term" value="F:sigma factor activity"/>
    <property type="evidence" value="ECO:0007669"/>
    <property type="project" value="UniProtKB-KW"/>
</dbReference>
<evidence type="ECO:0000259" key="7">
    <source>
        <dbReference type="Pfam" id="PF04542"/>
    </source>
</evidence>
<evidence type="ECO:0000313" key="9">
    <source>
        <dbReference type="EMBL" id="NMN93497.1"/>
    </source>
</evidence>
<evidence type="ECO:0000259" key="8">
    <source>
        <dbReference type="Pfam" id="PF08281"/>
    </source>
</evidence>
<reference evidence="9 10" key="2">
    <citation type="submission" date="2020-06" db="EMBL/GenBank/DDBJ databases">
        <title>Antribacter stalactiti gen. nov., sp. nov., a new member of the family Nacardiaceae isolated from a cave.</title>
        <authorList>
            <person name="Kim I.S."/>
        </authorList>
    </citation>
    <scope>NUCLEOTIDE SEQUENCE [LARGE SCALE GENOMIC DNA]</scope>
    <source>
        <strain evidence="9 10">YC2-7</strain>
    </source>
</reference>
<feature type="domain" description="RNA polymerase sigma factor 70 region 4 type 2" evidence="8">
    <location>
        <begin position="165"/>
        <end position="214"/>
    </location>
</feature>
<dbReference type="SUPFAM" id="SSF88946">
    <property type="entry name" value="Sigma2 domain of RNA polymerase sigma factors"/>
    <property type="match status" value="1"/>
</dbReference>
<dbReference type="InterPro" id="IPR013325">
    <property type="entry name" value="RNA_pol_sigma_r2"/>
</dbReference>
<dbReference type="PANTHER" id="PTHR43133:SF53">
    <property type="entry name" value="ECF RNA POLYMERASE SIGMA-E FACTOR"/>
    <property type="match status" value="1"/>
</dbReference>
<feature type="compositionally biased region" description="Basic and acidic residues" evidence="6">
    <location>
        <begin position="126"/>
        <end position="138"/>
    </location>
</feature>
<dbReference type="Gene3D" id="1.10.1740.10">
    <property type="match status" value="1"/>
</dbReference>
<evidence type="ECO:0000256" key="4">
    <source>
        <dbReference type="ARBA" id="ARBA00023125"/>
    </source>
</evidence>
<keyword evidence="3" id="KW-0731">Sigma factor</keyword>
<evidence type="ECO:0000256" key="2">
    <source>
        <dbReference type="ARBA" id="ARBA00023015"/>
    </source>
</evidence>
<evidence type="ECO:0000256" key="3">
    <source>
        <dbReference type="ARBA" id="ARBA00023082"/>
    </source>
</evidence>
<keyword evidence="5" id="KW-0804">Transcription</keyword>
<dbReference type="InterPro" id="IPR014284">
    <property type="entry name" value="RNA_pol_sigma-70_dom"/>
</dbReference>
<keyword evidence="10" id="KW-1185">Reference proteome</keyword>
<dbReference type="Pfam" id="PF04542">
    <property type="entry name" value="Sigma70_r2"/>
    <property type="match status" value="1"/>
</dbReference>
<dbReference type="InterPro" id="IPR007627">
    <property type="entry name" value="RNA_pol_sigma70_r2"/>
</dbReference>
<dbReference type="Gene3D" id="1.10.10.10">
    <property type="entry name" value="Winged helix-like DNA-binding domain superfamily/Winged helix DNA-binding domain"/>
    <property type="match status" value="1"/>
</dbReference>
<comment type="similarity">
    <text evidence="1">Belongs to the sigma-70 factor family. ECF subfamily.</text>
</comment>
<proteinExistence type="inferred from homology"/>
<dbReference type="Pfam" id="PF08281">
    <property type="entry name" value="Sigma70_r4_2"/>
    <property type="match status" value="1"/>
</dbReference>
<dbReference type="EMBL" id="VCQU01000001">
    <property type="protein sequence ID" value="NMN93497.1"/>
    <property type="molecule type" value="Genomic_DNA"/>
</dbReference>
<dbReference type="SUPFAM" id="SSF88659">
    <property type="entry name" value="Sigma3 and sigma4 domains of RNA polymerase sigma factors"/>
    <property type="match status" value="1"/>
</dbReference>
<dbReference type="GO" id="GO:0006352">
    <property type="term" value="P:DNA-templated transcription initiation"/>
    <property type="evidence" value="ECO:0007669"/>
    <property type="project" value="InterPro"/>
</dbReference>